<dbReference type="GeneID" id="70237542"/>
<feature type="compositionally biased region" description="Polar residues" evidence="1">
    <location>
        <begin position="70"/>
        <end position="84"/>
    </location>
</feature>
<comment type="caution">
    <text evidence="2">The sequence shown here is derived from an EMBL/GenBank/DDBJ whole genome shotgun (WGS) entry which is preliminary data.</text>
</comment>
<evidence type="ECO:0000313" key="2">
    <source>
        <dbReference type="EMBL" id="KAH3662327.1"/>
    </source>
</evidence>
<dbReference type="Proteomes" id="UP000769157">
    <property type="component" value="Unassembled WGS sequence"/>
</dbReference>
<evidence type="ECO:0000313" key="3">
    <source>
        <dbReference type="Proteomes" id="UP000769157"/>
    </source>
</evidence>
<evidence type="ECO:0000256" key="1">
    <source>
        <dbReference type="SAM" id="MobiDB-lite"/>
    </source>
</evidence>
<protein>
    <submittedName>
        <fullName evidence="2">Uncharacterized protein</fullName>
    </submittedName>
</protein>
<accession>A0A9P8NZA9</accession>
<feature type="compositionally biased region" description="Polar residues" evidence="1">
    <location>
        <begin position="91"/>
        <end position="101"/>
    </location>
</feature>
<proteinExistence type="predicted"/>
<reference evidence="2" key="2">
    <citation type="submission" date="2021-01" db="EMBL/GenBank/DDBJ databases">
        <authorList>
            <person name="Schikora-Tamarit M.A."/>
        </authorList>
    </citation>
    <scope>NUCLEOTIDE SEQUENCE</scope>
    <source>
        <strain evidence="2">CBS6075</strain>
    </source>
</reference>
<name>A0A9P8NZA9_9ASCO</name>
<organism evidence="2 3">
    <name type="scientific">Ogataea philodendri</name>
    <dbReference type="NCBI Taxonomy" id="1378263"/>
    <lineage>
        <taxon>Eukaryota</taxon>
        <taxon>Fungi</taxon>
        <taxon>Dikarya</taxon>
        <taxon>Ascomycota</taxon>
        <taxon>Saccharomycotina</taxon>
        <taxon>Pichiomycetes</taxon>
        <taxon>Pichiales</taxon>
        <taxon>Pichiaceae</taxon>
        <taxon>Ogataea</taxon>
    </lineage>
</organism>
<feature type="region of interest" description="Disordered" evidence="1">
    <location>
        <begin position="70"/>
        <end position="101"/>
    </location>
</feature>
<keyword evidence="3" id="KW-1185">Reference proteome</keyword>
<sequence length="101" mass="11001">MEVRYPPRILRISRPFSVSYSLKSNIAYDRTSCSTVGRISVQFDSADTVNGNRLMIWSGTATVVGRCFSTAPQSSRPSSHSNAYRSEPGVQHSSINGSTIG</sequence>
<gene>
    <name evidence="2" type="ORF">OGAPHI_005578</name>
</gene>
<dbReference type="RefSeq" id="XP_046059416.1">
    <property type="nucleotide sequence ID" value="XM_046206775.1"/>
</dbReference>
<dbReference type="EMBL" id="JAEUBE010000378">
    <property type="protein sequence ID" value="KAH3662327.1"/>
    <property type="molecule type" value="Genomic_DNA"/>
</dbReference>
<reference evidence="2" key="1">
    <citation type="journal article" date="2021" name="Open Biol.">
        <title>Shared evolutionary footprints suggest mitochondrial oxidative damage underlies multiple complex I losses in fungi.</title>
        <authorList>
            <person name="Schikora-Tamarit M.A."/>
            <person name="Marcet-Houben M."/>
            <person name="Nosek J."/>
            <person name="Gabaldon T."/>
        </authorList>
    </citation>
    <scope>NUCLEOTIDE SEQUENCE</scope>
    <source>
        <strain evidence="2">CBS6075</strain>
    </source>
</reference>
<dbReference type="AlphaFoldDB" id="A0A9P8NZA9"/>